<dbReference type="Pfam" id="PF00141">
    <property type="entry name" value="peroxidase"/>
    <property type="match status" value="1"/>
</dbReference>
<evidence type="ECO:0000256" key="2">
    <source>
        <dbReference type="ARBA" id="ARBA00002322"/>
    </source>
</evidence>
<dbReference type="PROSITE" id="PS00436">
    <property type="entry name" value="PEROXIDASE_2"/>
    <property type="match status" value="1"/>
</dbReference>
<evidence type="ECO:0000256" key="3">
    <source>
        <dbReference type="ARBA" id="ARBA00006873"/>
    </source>
</evidence>
<dbReference type="FunFam" id="1.10.420.10:FF:000001">
    <property type="entry name" value="Peroxidase"/>
    <property type="match status" value="1"/>
</dbReference>
<evidence type="ECO:0000256" key="4">
    <source>
        <dbReference type="ARBA" id="ARBA00012313"/>
    </source>
</evidence>
<dbReference type="PANTHER" id="PTHR31388:SF28">
    <property type="entry name" value="PEROXIDASE 40"/>
    <property type="match status" value="1"/>
</dbReference>
<evidence type="ECO:0000256" key="9">
    <source>
        <dbReference type="ARBA" id="ARBA00023002"/>
    </source>
</evidence>
<dbReference type="GO" id="GO:0046872">
    <property type="term" value="F:metal ion binding"/>
    <property type="evidence" value="ECO:0007669"/>
    <property type="project" value="UniProtKB-UniRule"/>
</dbReference>
<evidence type="ECO:0000313" key="21">
    <source>
        <dbReference type="Proteomes" id="UP000030645"/>
    </source>
</evidence>
<protein>
    <recommendedName>
        <fullName evidence="4 18">Peroxidase</fullName>
        <ecNumber evidence="4 18">1.11.1.7</ecNumber>
    </recommendedName>
</protein>
<feature type="signal peptide" evidence="18">
    <location>
        <begin position="1"/>
        <end position="22"/>
    </location>
</feature>
<keyword evidence="9 18" id="KW-0560">Oxidoreductase</keyword>
<keyword evidence="18" id="KW-0376">Hydrogen peroxide</keyword>
<keyword evidence="18" id="KW-0964">Secreted</keyword>
<feature type="binding site" evidence="15">
    <location>
        <position position="100"/>
    </location>
    <ligand>
        <name>Ca(2+)</name>
        <dbReference type="ChEBI" id="CHEBI:29108"/>
        <label>1</label>
    </ligand>
</feature>
<evidence type="ECO:0000256" key="11">
    <source>
        <dbReference type="ARBA" id="ARBA00023157"/>
    </source>
</evidence>
<reference evidence="21" key="1">
    <citation type="submission" date="2013-01" db="EMBL/GenBank/DDBJ databases">
        <title>Draft Genome Sequence of a Mulberry Tree, Morus notabilis C.K. Schneid.</title>
        <authorList>
            <person name="He N."/>
            <person name="Zhao S."/>
        </authorList>
    </citation>
    <scope>NUCLEOTIDE SEQUENCE</scope>
</reference>
<dbReference type="Gene3D" id="1.10.420.10">
    <property type="entry name" value="Peroxidase, domain 2"/>
    <property type="match status" value="1"/>
</dbReference>
<feature type="binding site" evidence="15">
    <location>
        <position position="88"/>
    </location>
    <ligand>
        <name>Ca(2+)</name>
        <dbReference type="ChEBI" id="CHEBI:29108"/>
        <label>1</label>
    </ligand>
</feature>
<dbReference type="PROSITE" id="PS50873">
    <property type="entry name" value="PEROXIDASE_4"/>
    <property type="match status" value="1"/>
</dbReference>
<gene>
    <name evidence="20" type="ORF">L484_002786</name>
</gene>
<sequence length="338" mass="36455">MKFLTLFLILLNLVITLPKAKSDGSYGDYDDHSTSTSGVLRFDVYKDVCPEVEDIIFSWIQEAVMEDSRMAASLLRLHFHDCFGCDGSVLLDDTNSFVGEKTAAPNLNSLRGFEVIDAIKSELETFCPETVSCADILAIAARDSVFLSGGPSWEVQMGRRDSLSASKTAANNNIPGPNSTFSQLLSKFENLGLNLKDLVALSGAHTMGMARCSTFSARLQGSAAAASSPPAFIESLQQLCSVSTSASGGNNVLAQLDLVTPATFDNQYYINLVSGEGLLPSDQVLVTGDDQARDIVTTYAQDPFVFFEDFQSSMLKMGSIGAITGTNGEIRRDCRRVN</sequence>
<feature type="active site" description="Proton acceptor" evidence="13">
    <location>
        <position position="80"/>
    </location>
</feature>
<feature type="disulfide bond" evidence="17">
    <location>
        <begin position="49"/>
        <end position="127"/>
    </location>
</feature>
<feature type="binding site" evidence="15">
    <location>
        <position position="265"/>
    </location>
    <ligand>
        <name>Ca(2+)</name>
        <dbReference type="ChEBI" id="CHEBI:29108"/>
        <label>2</label>
    </ligand>
</feature>
<dbReference type="GO" id="GO:0042744">
    <property type="term" value="P:hydrogen peroxide catabolic process"/>
    <property type="evidence" value="ECO:0007669"/>
    <property type="project" value="UniProtKB-KW"/>
</dbReference>
<evidence type="ECO:0000256" key="18">
    <source>
        <dbReference type="RuleBase" id="RU362060"/>
    </source>
</evidence>
<evidence type="ECO:0000256" key="7">
    <source>
        <dbReference type="ARBA" id="ARBA00022723"/>
    </source>
</evidence>
<feature type="site" description="Transition state stabilizer" evidence="16">
    <location>
        <position position="76"/>
    </location>
</feature>
<dbReference type="InterPro" id="IPR000823">
    <property type="entry name" value="Peroxidase_pln"/>
</dbReference>
<feature type="binding site" evidence="15">
    <location>
        <position position="86"/>
    </location>
    <ligand>
        <name>Ca(2+)</name>
        <dbReference type="ChEBI" id="CHEBI:29108"/>
        <label>1</label>
    </ligand>
</feature>
<feature type="binding site" evidence="15">
    <location>
        <position position="257"/>
    </location>
    <ligand>
        <name>Ca(2+)</name>
        <dbReference type="ChEBI" id="CHEBI:29108"/>
        <label>2</label>
    </ligand>
</feature>
<dbReference type="InterPro" id="IPR010255">
    <property type="entry name" value="Haem_peroxidase_sf"/>
</dbReference>
<dbReference type="eggNOG" id="ENOG502QTWH">
    <property type="taxonomic scope" value="Eukaryota"/>
</dbReference>
<feature type="binding site" evidence="15">
    <location>
        <position position="206"/>
    </location>
    <ligand>
        <name>Ca(2+)</name>
        <dbReference type="ChEBI" id="CHEBI:29108"/>
        <label>2</label>
    </ligand>
</feature>
<comment type="similarity">
    <text evidence="18">Belongs to the peroxidase family. Classical plant (class III) peroxidase subfamily.</text>
</comment>
<keyword evidence="11 17" id="KW-1015">Disulfide bond</keyword>
<keyword evidence="8 15" id="KW-0106">Calcium</keyword>
<feature type="disulfide bond" evidence="17">
    <location>
        <begin position="82"/>
        <end position="85"/>
    </location>
</feature>
<evidence type="ECO:0000256" key="15">
    <source>
        <dbReference type="PIRSR" id="PIRSR600823-3"/>
    </source>
</evidence>
<dbReference type="STRING" id="981085.W9RV41"/>
<comment type="function">
    <text evidence="2">Removal of H(2)O(2), oxidation of toxic reductants, biosynthesis and degradation of lignin, suberization, auxin catabolism, response to environmental stresses such as wounding, pathogen attack and oxidative stress. These functions might be dependent on each isozyme/isoform in each plant tissue.</text>
</comment>
<name>W9RV41_9ROSA</name>
<organism evidence="20 21">
    <name type="scientific">Morus notabilis</name>
    <dbReference type="NCBI Taxonomy" id="981085"/>
    <lineage>
        <taxon>Eukaryota</taxon>
        <taxon>Viridiplantae</taxon>
        <taxon>Streptophyta</taxon>
        <taxon>Embryophyta</taxon>
        <taxon>Tracheophyta</taxon>
        <taxon>Spermatophyta</taxon>
        <taxon>Magnoliopsida</taxon>
        <taxon>eudicotyledons</taxon>
        <taxon>Gunneridae</taxon>
        <taxon>Pentapetalae</taxon>
        <taxon>rosids</taxon>
        <taxon>fabids</taxon>
        <taxon>Rosales</taxon>
        <taxon>Moraceae</taxon>
        <taxon>Moreae</taxon>
        <taxon>Morus</taxon>
    </lineage>
</organism>
<evidence type="ECO:0000256" key="17">
    <source>
        <dbReference type="PIRSR" id="PIRSR600823-5"/>
    </source>
</evidence>
<dbReference type="PRINTS" id="PR00461">
    <property type="entry name" value="PLPEROXIDASE"/>
</dbReference>
<dbReference type="EMBL" id="KE345686">
    <property type="protein sequence ID" value="EXC11393.1"/>
    <property type="molecule type" value="Genomic_DNA"/>
</dbReference>
<keyword evidence="10 15" id="KW-0408">Iron</keyword>
<evidence type="ECO:0000256" key="13">
    <source>
        <dbReference type="PIRSR" id="PIRSR600823-1"/>
    </source>
</evidence>
<comment type="cofactor">
    <cofactor evidence="15 18">
        <name>Ca(2+)</name>
        <dbReference type="ChEBI" id="CHEBI:29108"/>
    </cofactor>
    <text evidence="15 18">Binds 2 calcium ions per subunit.</text>
</comment>
<evidence type="ECO:0000256" key="16">
    <source>
        <dbReference type="PIRSR" id="PIRSR600823-4"/>
    </source>
</evidence>
<feature type="binding site" evidence="15">
    <location>
        <position position="81"/>
    </location>
    <ligand>
        <name>Ca(2+)</name>
        <dbReference type="ChEBI" id="CHEBI:29108"/>
        <label>1</label>
    </ligand>
</feature>
<dbReference type="GO" id="GO:0005576">
    <property type="term" value="C:extracellular region"/>
    <property type="evidence" value="ECO:0007669"/>
    <property type="project" value="UniProtKB-SubCell"/>
</dbReference>
<feature type="disulfide bond" evidence="17">
    <location>
        <begin position="212"/>
        <end position="240"/>
    </location>
</feature>
<dbReference type="InterPro" id="IPR033905">
    <property type="entry name" value="Secretory_peroxidase"/>
</dbReference>
<evidence type="ECO:0000256" key="12">
    <source>
        <dbReference type="ARBA" id="ARBA00023180"/>
    </source>
</evidence>
<dbReference type="InterPro" id="IPR019794">
    <property type="entry name" value="Peroxidases_AS"/>
</dbReference>
<evidence type="ECO:0000256" key="1">
    <source>
        <dbReference type="ARBA" id="ARBA00000189"/>
    </source>
</evidence>
<evidence type="ECO:0000256" key="8">
    <source>
        <dbReference type="ARBA" id="ARBA00022837"/>
    </source>
</evidence>
<feature type="binding site" description="axial binding residue" evidence="15">
    <location>
        <position position="205"/>
    </location>
    <ligand>
        <name>heme b</name>
        <dbReference type="ChEBI" id="CHEBI:60344"/>
    </ligand>
    <ligandPart>
        <name>Fe</name>
        <dbReference type="ChEBI" id="CHEBI:18248"/>
    </ligandPart>
</feature>
<comment type="cofactor">
    <cofactor evidence="15 18">
        <name>heme b</name>
        <dbReference type="ChEBI" id="CHEBI:60344"/>
    </cofactor>
    <text evidence="15 18">Binds 1 heme b (iron(II)-protoporphyrin IX) group per subunit.</text>
</comment>
<dbReference type="EC" id="1.11.1.7" evidence="4 18"/>
<dbReference type="GO" id="GO:0020037">
    <property type="term" value="F:heme binding"/>
    <property type="evidence" value="ECO:0007669"/>
    <property type="project" value="UniProtKB-UniRule"/>
</dbReference>
<dbReference type="PANTHER" id="PTHR31388">
    <property type="entry name" value="PEROXIDASE 72-RELATED"/>
    <property type="match status" value="1"/>
</dbReference>
<feature type="binding site" evidence="15">
    <location>
        <position position="84"/>
    </location>
    <ligand>
        <name>Ca(2+)</name>
        <dbReference type="ChEBI" id="CHEBI:29108"/>
        <label>1</label>
    </ligand>
</feature>
<dbReference type="InterPro" id="IPR019793">
    <property type="entry name" value="Peroxidases_heam-ligand_BS"/>
</dbReference>
<dbReference type="AlphaFoldDB" id="W9RV41"/>
<dbReference type="InterPro" id="IPR002016">
    <property type="entry name" value="Haem_peroxidase"/>
</dbReference>
<keyword evidence="21" id="KW-1185">Reference proteome</keyword>
<keyword evidence="18" id="KW-0732">Signal</keyword>
<comment type="catalytic activity">
    <reaction evidence="1 18">
        <text>2 a phenolic donor + H2O2 = 2 a phenolic radical donor + 2 H2O</text>
        <dbReference type="Rhea" id="RHEA:56136"/>
        <dbReference type="ChEBI" id="CHEBI:15377"/>
        <dbReference type="ChEBI" id="CHEBI:16240"/>
        <dbReference type="ChEBI" id="CHEBI:139520"/>
        <dbReference type="ChEBI" id="CHEBI:139521"/>
        <dbReference type="EC" id="1.11.1.7"/>
    </reaction>
</comment>
<accession>W9RV41</accession>
<proteinExistence type="inferred from homology"/>
<feature type="disulfide bond" evidence="17">
    <location>
        <begin position="133"/>
        <end position="334"/>
    </location>
</feature>
<evidence type="ECO:0000256" key="6">
    <source>
        <dbReference type="ARBA" id="ARBA00022617"/>
    </source>
</evidence>
<dbReference type="SUPFAM" id="SSF48113">
    <property type="entry name" value="Heme-dependent peroxidases"/>
    <property type="match status" value="1"/>
</dbReference>
<evidence type="ECO:0000256" key="14">
    <source>
        <dbReference type="PIRSR" id="PIRSR600823-2"/>
    </source>
</evidence>
<keyword evidence="12" id="KW-0325">Glycoprotein</keyword>
<dbReference type="FunFam" id="1.10.520.10:FF:000009">
    <property type="entry name" value="Peroxidase"/>
    <property type="match status" value="1"/>
</dbReference>
<evidence type="ECO:0000256" key="5">
    <source>
        <dbReference type="ARBA" id="ARBA00022559"/>
    </source>
</evidence>
<dbReference type="PRINTS" id="PR00458">
    <property type="entry name" value="PEROXIDASE"/>
</dbReference>
<feature type="binding site" evidence="14">
    <location>
        <position position="175"/>
    </location>
    <ligand>
        <name>substrate</name>
    </ligand>
</feature>
<dbReference type="GO" id="GO:0006979">
    <property type="term" value="P:response to oxidative stress"/>
    <property type="evidence" value="ECO:0007669"/>
    <property type="project" value="UniProtKB-UniRule"/>
</dbReference>
<evidence type="ECO:0000313" key="20">
    <source>
        <dbReference type="EMBL" id="EXC11393.1"/>
    </source>
</evidence>
<feature type="domain" description="Plant heme peroxidase family profile" evidence="19">
    <location>
        <begin position="39"/>
        <end position="338"/>
    </location>
</feature>
<dbReference type="GO" id="GO:0140825">
    <property type="term" value="F:lactoperoxidase activity"/>
    <property type="evidence" value="ECO:0007669"/>
    <property type="project" value="UniProtKB-EC"/>
</dbReference>
<comment type="similarity">
    <text evidence="3">Belongs to the peroxidase family. Ascorbate peroxidase subfamily.</text>
</comment>
<evidence type="ECO:0000256" key="10">
    <source>
        <dbReference type="ARBA" id="ARBA00023004"/>
    </source>
</evidence>
<keyword evidence="6 18" id="KW-0349">Heme</keyword>
<dbReference type="Gene3D" id="1.10.520.10">
    <property type="match status" value="1"/>
</dbReference>
<comment type="subcellular location">
    <subcellularLocation>
        <location evidence="18">Secreted</location>
    </subcellularLocation>
</comment>
<dbReference type="CDD" id="cd00693">
    <property type="entry name" value="secretory_peroxidase"/>
    <property type="match status" value="1"/>
</dbReference>
<feature type="binding site" evidence="15">
    <location>
        <position position="260"/>
    </location>
    <ligand>
        <name>Ca(2+)</name>
        <dbReference type="ChEBI" id="CHEBI:29108"/>
        <label>2</label>
    </ligand>
</feature>
<keyword evidence="5 18" id="KW-0575">Peroxidase</keyword>
<evidence type="ECO:0000259" key="19">
    <source>
        <dbReference type="PROSITE" id="PS50873"/>
    </source>
</evidence>
<feature type="chain" id="PRO_5005151962" description="Peroxidase" evidence="18">
    <location>
        <begin position="23"/>
        <end position="338"/>
    </location>
</feature>
<dbReference type="Proteomes" id="UP000030645">
    <property type="component" value="Unassembled WGS sequence"/>
</dbReference>
<keyword evidence="7 15" id="KW-0479">Metal-binding</keyword>
<dbReference type="PROSITE" id="PS00435">
    <property type="entry name" value="PEROXIDASE_1"/>
    <property type="match status" value="1"/>
</dbReference>